<evidence type="ECO:0000313" key="3">
    <source>
        <dbReference type="EMBL" id="OJA16849.1"/>
    </source>
</evidence>
<protein>
    <submittedName>
        <fullName evidence="3">Uncharacterized protein</fullName>
    </submittedName>
</protein>
<evidence type="ECO:0000256" key="1">
    <source>
        <dbReference type="SAM" id="MobiDB-lite"/>
    </source>
</evidence>
<keyword evidence="4" id="KW-1185">Reference proteome</keyword>
<keyword evidence="2" id="KW-0472">Membrane</keyword>
<feature type="transmembrane region" description="Helical" evidence="2">
    <location>
        <begin position="44"/>
        <end position="66"/>
    </location>
</feature>
<dbReference type="Proteomes" id="UP000183567">
    <property type="component" value="Unassembled WGS sequence"/>
</dbReference>
<name>A0A1J8QTY6_9AGAM</name>
<dbReference type="AlphaFoldDB" id="A0A1J8QTY6"/>
<comment type="caution">
    <text evidence="3">The sequence shown here is derived from an EMBL/GenBank/DDBJ whole genome shotgun (WGS) entry which is preliminary data.</text>
</comment>
<evidence type="ECO:0000313" key="4">
    <source>
        <dbReference type="Proteomes" id="UP000183567"/>
    </source>
</evidence>
<proteinExistence type="predicted"/>
<gene>
    <name evidence="3" type="ORF">AZE42_13569</name>
</gene>
<evidence type="ECO:0000256" key="2">
    <source>
        <dbReference type="SAM" id="Phobius"/>
    </source>
</evidence>
<feature type="transmembrane region" description="Helical" evidence="2">
    <location>
        <begin position="86"/>
        <end position="106"/>
    </location>
</feature>
<dbReference type="EMBL" id="LVVM01002329">
    <property type="protein sequence ID" value="OJA16849.1"/>
    <property type="molecule type" value="Genomic_DNA"/>
</dbReference>
<keyword evidence="2" id="KW-1133">Transmembrane helix</keyword>
<organism evidence="3 4">
    <name type="scientific">Rhizopogon vesiculosus</name>
    <dbReference type="NCBI Taxonomy" id="180088"/>
    <lineage>
        <taxon>Eukaryota</taxon>
        <taxon>Fungi</taxon>
        <taxon>Dikarya</taxon>
        <taxon>Basidiomycota</taxon>
        <taxon>Agaricomycotina</taxon>
        <taxon>Agaricomycetes</taxon>
        <taxon>Agaricomycetidae</taxon>
        <taxon>Boletales</taxon>
        <taxon>Suillineae</taxon>
        <taxon>Rhizopogonaceae</taxon>
        <taxon>Rhizopogon</taxon>
    </lineage>
</organism>
<sequence length="131" mass="14592">MKKSLTPVSPYIGSPPRGDAGSSAHVKQRRTARVRGRRLPIRRVGVHGVSLNLLLPILSLTFHAYLYFNLAEHNGLIYGMYRFRTYASPIKGLPAGILISVVKLAYGWKPVRGWHPSNSEDDQGRACRVLV</sequence>
<dbReference type="OrthoDB" id="10260614at2759"/>
<keyword evidence="2" id="KW-0812">Transmembrane</keyword>
<reference evidence="3 4" key="1">
    <citation type="submission" date="2016-03" db="EMBL/GenBank/DDBJ databases">
        <title>Comparative genomics of the ectomycorrhizal sister species Rhizopogon vinicolor and Rhizopogon vesiculosus (Basidiomycota: Boletales) reveals a divergence of the mating type B locus.</title>
        <authorList>
            <person name="Mujic A.B."/>
            <person name="Kuo A."/>
            <person name="Tritt A."/>
            <person name="Lipzen A."/>
            <person name="Chen C."/>
            <person name="Johnson J."/>
            <person name="Sharma A."/>
            <person name="Barry K."/>
            <person name="Grigoriev I.V."/>
            <person name="Spatafora J.W."/>
        </authorList>
    </citation>
    <scope>NUCLEOTIDE SEQUENCE [LARGE SCALE GENOMIC DNA]</scope>
    <source>
        <strain evidence="3 4">AM-OR11-056</strain>
    </source>
</reference>
<feature type="region of interest" description="Disordered" evidence="1">
    <location>
        <begin position="1"/>
        <end position="33"/>
    </location>
</feature>
<accession>A0A1J8QTY6</accession>